<feature type="signal peptide" evidence="3">
    <location>
        <begin position="1"/>
        <end position="26"/>
    </location>
</feature>
<evidence type="ECO:0000256" key="1">
    <source>
        <dbReference type="SAM" id="Coils"/>
    </source>
</evidence>
<protein>
    <recommendedName>
        <fullName evidence="6">HR-like lesion-inducer</fullName>
    </recommendedName>
</protein>
<dbReference type="InterPro" id="IPR008637">
    <property type="entry name" value="HR_lesion"/>
</dbReference>
<feature type="transmembrane region" description="Helical" evidence="2">
    <location>
        <begin position="89"/>
        <end position="106"/>
    </location>
</feature>
<feature type="transmembrane region" description="Helical" evidence="2">
    <location>
        <begin position="118"/>
        <end position="139"/>
    </location>
</feature>
<dbReference type="Pfam" id="PF05514">
    <property type="entry name" value="HR_lesion"/>
    <property type="match status" value="1"/>
</dbReference>
<keyword evidence="2" id="KW-1133">Transmembrane helix</keyword>
<dbReference type="EMBL" id="CAKMRJ010000002">
    <property type="protein sequence ID" value="CAH1415783.1"/>
    <property type="molecule type" value="Genomic_DNA"/>
</dbReference>
<evidence type="ECO:0000313" key="5">
    <source>
        <dbReference type="Proteomes" id="UP001157418"/>
    </source>
</evidence>
<evidence type="ECO:0000256" key="3">
    <source>
        <dbReference type="SAM" id="SignalP"/>
    </source>
</evidence>
<name>A0AAU9M4F0_9ASTR</name>
<dbReference type="AlphaFoldDB" id="A0AAU9M4F0"/>
<keyword evidence="3" id="KW-0732">Signal</keyword>
<evidence type="ECO:0000256" key="2">
    <source>
        <dbReference type="SAM" id="Phobius"/>
    </source>
</evidence>
<feature type="chain" id="PRO_5043336534" description="HR-like lesion-inducer" evidence="3">
    <location>
        <begin position="27"/>
        <end position="233"/>
    </location>
</feature>
<sequence>MAFLSFVGRVLFVSVFLLSAWQDVYRFNEFGFDGGSAAKVLTPKFKMLSKHFTTFTGFQVPQFEIKFFFAGVIAIKALGSFLFIFDSTIGATLLILHQLIATPILYDFYNYDIEKKKFFQLTFSFTQSLSLLGGLLFFIGMKNSIPKRSSIPNHGIATTQTVENVRDEYIEHLKDELGQARVESEIMFEKLKLTQARLNETQEELSQCYQEITRLTRELKGKSNAEGFKRWFS</sequence>
<proteinExistence type="predicted"/>
<dbReference type="Proteomes" id="UP001157418">
    <property type="component" value="Unassembled WGS sequence"/>
</dbReference>
<feature type="coiled-coil region" evidence="1">
    <location>
        <begin position="191"/>
        <end position="218"/>
    </location>
</feature>
<gene>
    <name evidence="4" type="ORF">LVIROSA_LOCUS3602</name>
</gene>
<keyword evidence="5" id="KW-1185">Reference proteome</keyword>
<evidence type="ECO:0008006" key="6">
    <source>
        <dbReference type="Google" id="ProtNLM"/>
    </source>
</evidence>
<evidence type="ECO:0000313" key="4">
    <source>
        <dbReference type="EMBL" id="CAH1415783.1"/>
    </source>
</evidence>
<dbReference type="PANTHER" id="PTHR31474">
    <property type="entry name" value="HR-LIKE LESION-INDUCER"/>
    <property type="match status" value="1"/>
</dbReference>
<keyword evidence="2" id="KW-0472">Membrane</keyword>
<reference evidence="4 5" key="1">
    <citation type="submission" date="2022-01" db="EMBL/GenBank/DDBJ databases">
        <authorList>
            <person name="Xiong W."/>
            <person name="Schranz E."/>
        </authorList>
    </citation>
    <scope>NUCLEOTIDE SEQUENCE [LARGE SCALE GENOMIC DNA]</scope>
</reference>
<comment type="caution">
    <text evidence="4">The sequence shown here is derived from an EMBL/GenBank/DDBJ whole genome shotgun (WGS) entry which is preliminary data.</text>
</comment>
<dbReference type="PANTHER" id="PTHR31474:SF1">
    <property type="entry name" value="EXPRESSED PROTEIN"/>
    <property type="match status" value="1"/>
</dbReference>
<keyword evidence="1" id="KW-0175">Coiled coil</keyword>
<keyword evidence="2" id="KW-0812">Transmembrane</keyword>
<accession>A0AAU9M4F0</accession>
<organism evidence="4 5">
    <name type="scientific">Lactuca virosa</name>
    <dbReference type="NCBI Taxonomy" id="75947"/>
    <lineage>
        <taxon>Eukaryota</taxon>
        <taxon>Viridiplantae</taxon>
        <taxon>Streptophyta</taxon>
        <taxon>Embryophyta</taxon>
        <taxon>Tracheophyta</taxon>
        <taxon>Spermatophyta</taxon>
        <taxon>Magnoliopsida</taxon>
        <taxon>eudicotyledons</taxon>
        <taxon>Gunneridae</taxon>
        <taxon>Pentapetalae</taxon>
        <taxon>asterids</taxon>
        <taxon>campanulids</taxon>
        <taxon>Asterales</taxon>
        <taxon>Asteraceae</taxon>
        <taxon>Cichorioideae</taxon>
        <taxon>Cichorieae</taxon>
        <taxon>Lactucinae</taxon>
        <taxon>Lactuca</taxon>
    </lineage>
</organism>